<dbReference type="AlphaFoldDB" id="A0A8C1V8E4"/>
<evidence type="ECO:0000256" key="1">
    <source>
        <dbReference type="ARBA" id="ARBA00023157"/>
    </source>
</evidence>
<dbReference type="PANTHER" id="PTHR24278:SF38">
    <property type="entry name" value="TRANSMEMBRANE GAMMA-CARBOXYGLUTAMIC ACID PROTEIN 4"/>
    <property type="match status" value="1"/>
</dbReference>
<keyword evidence="1" id="KW-1015">Disulfide bond</keyword>
<dbReference type="GO" id="GO:0005615">
    <property type="term" value="C:extracellular space"/>
    <property type="evidence" value="ECO:0007669"/>
    <property type="project" value="TreeGrafter"/>
</dbReference>
<dbReference type="Ensembl" id="ENSCCRT00015049441.1">
    <property type="protein sequence ID" value="ENSCCRP00015047840.1"/>
    <property type="gene ID" value="ENSCCRG00015019793.1"/>
</dbReference>
<dbReference type="PRINTS" id="PR00001">
    <property type="entry name" value="GLABLOOD"/>
</dbReference>
<dbReference type="GO" id="GO:0005509">
    <property type="term" value="F:calcium ion binding"/>
    <property type="evidence" value="ECO:0007669"/>
    <property type="project" value="InterPro"/>
</dbReference>
<dbReference type="GO" id="GO:0005886">
    <property type="term" value="C:plasma membrane"/>
    <property type="evidence" value="ECO:0007669"/>
    <property type="project" value="TreeGrafter"/>
</dbReference>
<keyword evidence="2" id="KW-1133">Transmembrane helix</keyword>
<dbReference type="PANTHER" id="PTHR24278">
    <property type="entry name" value="COAGULATION FACTOR"/>
    <property type="match status" value="1"/>
</dbReference>
<keyword evidence="2" id="KW-0472">Membrane</keyword>
<reference evidence="5" key="1">
    <citation type="submission" date="2025-08" db="UniProtKB">
        <authorList>
            <consortium name="Ensembl"/>
        </authorList>
    </citation>
    <scope>IDENTIFICATION</scope>
</reference>
<proteinExistence type="predicted"/>
<name>A0A8C1V8E4_CYPCA</name>
<dbReference type="PROSITE" id="PS00011">
    <property type="entry name" value="GLA_1"/>
    <property type="match status" value="1"/>
</dbReference>
<dbReference type="InterPro" id="IPR050442">
    <property type="entry name" value="Peptidase_S1_coag_factors"/>
</dbReference>
<feature type="domain" description="Gla" evidence="4">
    <location>
        <begin position="51"/>
        <end position="97"/>
    </location>
</feature>
<dbReference type="InterPro" id="IPR000294">
    <property type="entry name" value="GLA_domain"/>
</dbReference>
<dbReference type="SUPFAM" id="SSF57630">
    <property type="entry name" value="GLA-domain"/>
    <property type="match status" value="1"/>
</dbReference>
<evidence type="ECO:0000259" key="4">
    <source>
        <dbReference type="PROSITE" id="PS50998"/>
    </source>
</evidence>
<dbReference type="Gene3D" id="4.10.740.10">
    <property type="entry name" value="Coagulation Factor IX"/>
    <property type="match status" value="1"/>
</dbReference>
<feature type="chain" id="PRO_5034310393" evidence="3">
    <location>
        <begin position="18"/>
        <end position="240"/>
    </location>
</feature>
<feature type="transmembrane region" description="Helical" evidence="2">
    <location>
        <begin position="213"/>
        <end position="232"/>
    </location>
</feature>
<dbReference type="Proteomes" id="UP000694700">
    <property type="component" value="Unplaced"/>
</dbReference>
<keyword evidence="2" id="KW-0812">Transmembrane</keyword>
<evidence type="ECO:0000256" key="2">
    <source>
        <dbReference type="SAM" id="Phobius"/>
    </source>
</evidence>
<dbReference type="Pfam" id="PF00594">
    <property type="entry name" value="Gla"/>
    <property type="match status" value="1"/>
</dbReference>
<dbReference type="SMART" id="SM00069">
    <property type="entry name" value="GLA"/>
    <property type="match status" value="1"/>
</dbReference>
<feature type="signal peptide" evidence="3">
    <location>
        <begin position="1"/>
        <end position="17"/>
    </location>
</feature>
<feature type="transmembrane region" description="Helical" evidence="2">
    <location>
        <begin position="108"/>
        <end position="133"/>
    </location>
</feature>
<accession>A0A8C1V8E4</accession>
<dbReference type="FunFam" id="4.10.740.10:FF:000001">
    <property type="entry name" value="vitamin K-dependent protein S"/>
    <property type="match status" value="1"/>
</dbReference>
<evidence type="ECO:0000256" key="3">
    <source>
        <dbReference type="SAM" id="SignalP"/>
    </source>
</evidence>
<organism evidence="5 6">
    <name type="scientific">Cyprinus carpio</name>
    <name type="common">Common carp</name>
    <dbReference type="NCBI Taxonomy" id="7962"/>
    <lineage>
        <taxon>Eukaryota</taxon>
        <taxon>Metazoa</taxon>
        <taxon>Chordata</taxon>
        <taxon>Craniata</taxon>
        <taxon>Vertebrata</taxon>
        <taxon>Euteleostomi</taxon>
        <taxon>Actinopterygii</taxon>
        <taxon>Neopterygii</taxon>
        <taxon>Teleostei</taxon>
        <taxon>Ostariophysi</taxon>
        <taxon>Cypriniformes</taxon>
        <taxon>Cyprinidae</taxon>
        <taxon>Cyprininae</taxon>
        <taxon>Cyprinus</taxon>
    </lineage>
</organism>
<dbReference type="PROSITE" id="PS50998">
    <property type="entry name" value="GLA_2"/>
    <property type="match status" value="1"/>
</dbReference>
<dbReference type="InterPro" id="IPR035972">
    <property type="entry name" value="GLA-like_dom_SF"/>
</dbReference>
<evidence type="ECO:0000313" key="6">
    <source>
        <dbReference type="Proteomes" id="UP000694700"/>
    </source>
</evidence>
<keyword evidence="3" id="KW-0732">Signal</keyword>
<protein>
    <submittedName>
        <fullName evidence="5">Proline rich Gla (G-carboxyglutamic acid) 4 (transmembrane)</fullName>
    </submittedName>
</protein>
<sequence length="240" mass="27394">MLIFVLLLCHFTLCGHCACVRKTLQTPADQDSEVFVVDQEANTFLGRHLLFNRFDFEVFTPGNLERECYEEICSYEEAREVFENIPDTNDFWRKYTKDKDESQSKVDVTALLVGIISAGVFIVIVGLLIWYLCQGRHKDHGFRSSFRRRSNRSNASVIIRRLEEVSLHPIPHTGSDASPDAPGLPSYEQAIAINGPHDVPPPPYPGYQHTCSFILFPYVICFILLCHLVAYYQPFDVSSK</sequence>
<dbReference type="InterPro" id="IPR017857">
    <property type="entry name" value="Coagulation_fac-like_Gla_dom"/>
</dbReference>
<evidence type="ECO:0000313" key="5">
    <source>
        <dbReference type="Ensembl" id="ENSCCRP00015047840.1"/>
    </source>
</evidence>